<dbReference type="EMBL" id="CP034345">
    <property type="protein sequence ID" value="QGX93821.1"/>
    <property type="molecule type" value="Genomic_DNA"/>
</dbReference>
<dbReference type="GeneID" id="43368466"/>
<dbReference type="AlphaFoldDB" id="A0A6B9F649"/>
<feature type="compositionally biased region" description="Polar residues" evidence="1">
    <location>
        <begin position="58"/>
        <end position="72"/>
    </location>
</feature>
<proteinExistence type="predicted"/>
<accession>A0A6B9F649</accession>
<evidence type="ECO:0000313" key="2">
    <source>
        <dbReference type="EMBL" id="QGX93821.1"/>
    </source>
</evidence>
<dbReference type="RefSeq" id="WP_157688057.1">
    <property type="nucleotide sequence ID" value="NZ_CP034345.1"/>
</dbReference>
<evidence type="ECO:0000256" key="1">
    <source>
        <dbReference type="SAM" id="MobiDB-lite"/>
    </source>
</evidence>
<dbReference type="Proteomes" id="UP000428325">
    <property type="component" value="Chromosome"/>
</dbReference>
<keyword evidence="3" id="KW-1185">Reference proteome</keyword>
<name>A0A6B9F649_9EURY</name>
<dbReference type="OrthoDB" id="188325at2157"/>
<dbReference type="KEGG" id="hra:EI982_02980"/>
<protein>
    <submittedName>
        <fullName evidence="2">Uncharacterized protein</fullName>
    </submittedName>
</protein>
<gene>
    <name evidence="2" type="ORF">EI982_02980</name>
</gene>
<reference evidence="2 3" key="1">
    <citation type="submission" date="2018-12" db="EMBL/GenBank/DDBJ databases">
        <title>Complete genome sequence of Haloplanus rallus MBLA0036.</title>
        <authorList>
            <person name="Nam Y.-d."/>
            <person name="Kang J."/>
            <person name="Chung W.-H."/>
            <person name="Park Y.S."/>
        </authorList>
    </citation>
    <scope>NUCLEOTIDE SEQUENCE [LARGE SCALE GENOMIC DNA]</scope>
    <source>
        <strain evidence="2 3">MBLA0036</strain>
    </source>
</reference>
<sequence length="136" mass="14763">MRLPVPNDRLVAFTLVGALLTTLVAGGLAFPGLGLGQPSEPVGDDTSGSPQAGADAPTPNQGFTPAVRTQSGDVEDHESEEHEEEEHEGEEYEGEEYEGEEYEGEEYEGEEYEGEEYEGEEYGDDEEDDDEKDEAG</sequence>
<feature type="region of interest" description="Disordered" evidence="1">
    <location>
        <begin position="28"/>
        <end position="136"/>
    </location>
</feature>
<evidence type="ECO:0000313" key="3">
    <source>
        <dbReference type="Proteomes" id="UP000428325"/>
    </source>
</evidence>
<organism evidence="2 3">
    <name type="scientific">Haloplanus rallus</name>
    <dbReference type="NCBI Taxonomy" id="1816183"/>
    <lineage>
        <taxon>Archaea</taxon>
        <taxon>Methanobacteriati</taxon>
        <taxon>Methanobacteriota</taxon>
        <taxon>Stenosarchaea group</taxon>
        <taxon>Halobacteria</taxon>
        <taxon>Halobacteriales</taxon>
        <taxon>Haloferacaceae</taxon>
        <taxon>Haloplanus</taxon>
    </lineage>
</organism>
<feature type="compositionally biased region" description="Acidic residues" evidence="1">
    <location>
        <begin position="73"/>
        <end position="136"/>
    </location>
</feature>